<dbReference type="InterPro" id="IPR000299">
    <property type="entry name" value="FERM_domain"/>
</dbReference>
<dbReference type="Pfam" id="PF21989">
    <property type="entry name" value="RA_2"/>
    <property type="match status" value="1"/>
</dbReference>
<dbReference type="PROSITE" id="PS50200">
    <property type="entry name" value="RA"/>
    <property type="match status" value="1"/>
</dbReference>
<dbReference type="PANTHER" id="PTHR46221:SF3">
    <property type="entry name" value="FERM AND PDZ DOMAIN-CONTAINING PROTEIN 4"/>
    <property type="match status" value="1"/>
</dbReference>
<dbReference type="Proteomes" id="UP000014500">
    <property type="component" value="Unassembled WGS sequence"/>
</dbReference>
<sequence>MPNVLKVFLENGQTKSFKYDGSTTIGDVIESLQQKLSIKCVEHFSLVVEHIKSLRRNKLTLLDPAESIARIAARPGAQHLRCLFRITFVPKDAYDLLRTDPVSFEYLYVQCCNDVVQERFAPELKYDIALRLAALHIQQHALTNNLQGKLSVKSIEREFGVERFVPLSLVETMKRKELRKLLTHFLKLNQNLSAPGQKCLSALQAKLHYLKIVAELPSYGAKCYTTATLRDSTTETIILISPKFGISQISSMRNST</sequence>
<dbReference type="CDD" id="cd17088">
    <property type="entry name" value="FERM_F1_FRMPD1_like"/>
    <property type="match status" value="1"/>
</dbReference>
<evidence type="ECO:0000259" key="1">
    <source>
        <dbReference type="PROSITE" id="PS50057"/>
    </source>
</evidence>
<dbReference type="HOGENOM" id="CLU_057048_0_0_1"/>
<dbReference type="PhylomeDB" id="T1IM82"/>
<dbReference type="InterPro" id="IPR019748">
    <property type="entry name" value="FERM_central"/>
</dbReference>
<dbReference type="PROSITE" id="PS50057">
    <property type="entry name" value="FERM_3"/>
    <property type="match status" value="1"/>
</dbReference>
<keyword evidence="4" id="KW-1185">Reference proteome</keyword>
<accession>T1IM82</accession>
<dbReference type="SMART" id="SM00295">
    <property type="entry name" value="B41"/>
    <property type="match status" value="1"/>
</dbReference>
<proteinExistence type="predicted"/>
<dbReference type="PANTHER" id="PTHR46221">
    <property type="entry name" value="FERM AND PDZ DOMAIN-CONTAINING PROTEIN FAMILY MEMBER"/>
    <property type="match status" value="1"/>
</dbReference>
<name>T1IM82_STRMM</name>
<dbReference type="InterPro" id="IPR019749">
    <property type="entry name" value="Band_41_domain"/>
</dbReference>
<dbReference type="SUPFAM" id="SSF54236">
    <property type="entry name" value="Ubiquitin-like"/>
    <property type="match status" value="1"/>
</dbReference>
<organism evidence="3 4">
    <name type="scientific">Strigamia maritima</name>
    <name type="common">European centipede</name>
    <name type="synonym">Geophilus maritimus</name>
    <dbReference type="NCBI Taxonomy" id="126957"/>
    <lineage>
        <taxon>Eukaryota</taxon>
        <taxon>Metazoa</taxon>
        <taxon>Ecdysozoa</taxon>
        <taxon>Arthropoda</taxon>
        <taxon>Myriapoda</taxon>
        <taxon>Chilopoda</taxon>
        <taxon>Pleurostigmophora</taxon>
        <taxon>Geophilomorpha</taxon>
        <taxon>Linotaeniidae</taxon>
        <taxon>Strigamia</taxon>
    </lineage>
</organism>
<dbReference type="SUPFAM" id="SSF47031">
    <property type="entry name" value="Second domain of FERM"/>
    <property type="match status" value="1"/>
</dbReference>
<dbReference type="CDD" id="cd14473">
    <property type="entry name" value="FERM_B-lobe"/>
    <property type="match status" value="1"/>
</dbReference>
<dbReference type="InterPro" id="IPR035963">
    <property type="entry name" value="FERM_2"/>
</dbReference>
<dbReference type="AlphaFoldDB" id="T1IM82"/>
<evidence type="ECO:0000259" key="2">
    <source>
        <dbReference type="PROSITE" id="PS50200"/>
    </source>
</evidence>
<dbReference type="GO" id="GO:0048731">
    <property type="term" value="P:system development"/>
    <property type="evidence" value="ECO:0007669"/>
    <property type="project" value="UniProtKB-ARBA"/>
</dbReference>
<dbReference type="Gene3D" id="3.10.20.90">
    <property type="entry name" value="Phosphatidylinositol 3-kinase Catalytic Subunit, Chain A, domain 1"/>
    <property type="match status" value="1"/>
</dbReference>
<dbReference type="eggNOG" id="KOG3552">
    <property type="taxonomic scope" value="Eukaryota"/>
</dbReference>
<dbReference type="GO" id="GO:0071944">
    <property type="term" value="C:cell periphery"/>
    <property type="evidence" value="ECO:0007669"/>
    <property type="project" value="UniProtKB-ARBA"/>
</dbReference>
<dbReference type="GO" id="GO:0009887">
    <property type="term" value="P:animal organ morphogenesis"/>
    <property type="evidence" value="ECO:0007669"/>
    <property type="project" value="UniProtKB-ARBA"/>
</dbReference>
<protein>
    <recommendedName>
        <fullName evidence="5">FERM domain-containing protein</fullName>
    </recommendedName>
</protein>
<dbReference type="OMA" id="IKTWGIE"/>
<dbReference type="GO" id="GO:0007165">
    <property type="term" value="P:signal transduction"/>
    <property type="evidence" value="ECO:0007669"/>
    <property type="project" value="InterPro"/>
</dbReference>
<evidence type="ECO:0008006" key="5">
    <source>
        <dbReference type="Google" id="ProtNLM"/>
    </source>
</evidence>
<dbReference type="EMBL" id="JH430992">
    <property type="status" value="NOT_ANNOTATED_CDS"/>
    <property type="molecule type" value="Genomic_DNA"/>
</dbReference>
<evidence type="ECO:0000313" key="4">
    <source>
        <dbReference type="Proteomes" id="UP000014500"/>
    </source>
</evidence>
<dbReference type="EnsemblMetazoa" id="SMAR002078-RA">
    <property type="protein sequence ID" value="SMAR002078-PA"/>
    <property type="gene ID" value="SMAR002078"/>
</dbReference>
<feature type="domain" description="FERM" evidence="1">
    <location>
        <begin position="3"/>
        <end position="256"/>
    </location>
</feature>
<dbReference type="Pfam" id="PF00373">
    <property type="entry name" value="FERM_M"/>
    <property type="match status" value="1"/>
</dbReference>
<feature type="domain" description="Ras-associating" evidence="2">
    <location>
        <begin position="1"/>
        <end position="93"/>
    </location>
</feature>
<dbReference type="Gene3D" id="1.20.80.10">
    <property type="match status" value="1"/>
</dbReference>
<dbReference type="InterPro" id="IPR014352">
    <property type="entry name" value="FERM/acyl-CoA-bd_prot_sf"/>
</dbReference>
<evidence type="ECO:0000313" key="3">
    <source>
        <dbReference type="EnsemblMetazoa" id="SMAR002078-PA"/>
    </source>
</evidence>
<dbReference type="InterPro" id="IPR029071">
    <property type="entry name" value="Ubiquitin-like_domsf"/>
</dbReference>
<reference evidence="3" key="2">
    <citation type="submission" date="2015-02" db="UniProtKB">
        <authorList>
            <consortium name="EnsemblMetazoa"/>
        </authorList>
    </citation>
    <scope>IDENTIFICATION</scope>
</reference>
<dbReference type="STRING" id="126957.T1IM82"/>
<reference evidence="4" key="1">
    <citation type="submission" date="2011-05" db="EMBL/GenBank/DDBJ databases">
        <authorList>
            <person name="Richards S.R."/>
            <person name="Qu J."/>
            <person name="Jiang H."/>
            <person name="Jhangiani S.N."/>
            <person name="Agravi P."/>
            <person name="Goodspeed R."/>
            <person name="Gross S."/>
            <person name="Mandapat C."/>
            <person name="Jackson L."/>
            <person name="Mathew T."/>
            <person name="Pu L."/>
            <person name="Thornton R."/>
            <person name="Saada N."/>
            <person name="Wilczek-Boney K.B."/>
            <person name="Lee S."/>
            <person name="Kovar C."/>
            <person name="Wu Y."/>
            <person name="Scherer S.E."/>
            <person name="Worley K.C."/>
            <person name="Muzny D.M."/>
            <person name="Gibbs R."/>
        </authorList>
    </citation>
    <scope>NUCLEOTIDE SEQUENCE</scope>
    <source>
        <strain evidence="4">Brora</strain>
    </source>
</reference>
<dbReference type="InterPro" id="IPR000159">
    <property type="entry name" value="RA_dom"/>
</dbReference>